<dbReference type="EMBL" id="JBJKTR010000022">
    <property type="protein sequence ID" value="KAL3326717.1"/>
    <property type="molecule type" value="Genomic_DNA"/>
</dbReference>
<comment type="caution">
    <text evidence="3">The sequence shown here is derived from an EMBL/GenBank/DDBJ whole genome shotgun (WGS) entry which is preliminary data.</text>
</comment>
<evidence type="ECO:0000256" key="1">
    <source>
        <dbReference type="SAM" id="MobiDB-lite"/>
    </source>
</evidence>
<feature type="region of interest" description="Disordered" evidence="1">
    <location>
        <begin position="50"/>
        <end position="120"/>
    </location>
</feature>
<keyword evidence="4" id="KW-1185">Reference proteome</keyword>
<feature type="signal peptide" evidence="2">
    <location>
        <begin position="1"/>
        <end position="28"/>
    </location>
</feature>
<organism evidence="3 4">
    <name type="scientific">Solanum stoloniferum</name>
    <dbReference type="NCBI Taxonomy" id="62892"/>
    <lineage>
        <taxon>Eukaryota</taxon>
        <taxon>Viridiplantae</taxon>
        <taxon>Streptophyta</taxon>
        <taxon>Embryophyta</taxon>
        <taxon>Tracheophyta</taxon>
        <taxon>Spermatophyta</taxon>
        <taxon>Magnoliopsida</taxon>
        <taxon>eudicotyledons</taxon>
        <taxon>Gunneridae</taxon>
        <taxon>Pentapetalae</taxon>
        <taxon>asterids</taxon>
        <taxon>lamiids</taxon>
        <taxon>Solanales</taxon>
        <taxon>Solanaceae</taxon>
        <taxon>Solanoideae</taxon>
        <taxon>Solaneae</taxon>
        <taxon>Solanum</taxon>
    </lineage>
</organism>
<sequence>LKDPKPLKKRKLSFFLFLSLSTAPLSLSGELLSPSPASTSLSSPLLLSLLPLSSSSDQPPNVAPPASTGENNWQPATAAPASSSQRRLLPPRLLQLRSMRGQRTAAGDDTSSLQQRAWTG</sequence>
<proteinExistence type="predicted"/>
<dbReference type="Proteomes" id="UP001627284">
    <property type="component" value="Unassembled WGS sequence"/>
</dbReference>
<evidence type="ECO:0000256" key="2">
    <source>
        <dbReference type="SAM" id="SignalP"/>
    </source>
</evidence>
<dbReference type="AlphaFoldDB" id="A0ABD2R4I0"/>
<evidence type="ECO:0000313" key="4">
    <source>
        <dbReference type="Proteomes" id="UP001627284"/>
    </source>
</evidence>
<gene>
    <name evidence="3" type="ORF">AABB24_037420</name>
</gene>
<feature type="chain" id="PRO_5044866568" evidence="2">
    <location>
        <begin position="29"/>
        <end position="120"/>
    </location>
</feature>
<evidence type="ECO:0000313" key="3">
    <source>
        <dbReference type="EMBL" id="KAL3326717.1"/>
    </source>
</evidence>
<reference evidence="3 4" key="1">
    <citation type="submission" date="2024-05" db="EMBL/GenBank/DDBJ databases">
        <title>De novo assembly of an allotetraploid wild potato.</title>
        <authorList>
            <person name="Hosaka A.J."/>
        </authorList>
    </citation>
    <scope>NUCLEOTIDE SEQUENCE [LARGE SCALE GENOMIC DNA]</scope>
    <source>
        <tissue evidence="3">Young leaves</tissue>
    </source>
</reference>
<protein>
    <submittedName>
        <fullName evidence="3">Uncharacterized protein</fullName>
    </submittedName>
</protein>
<accession>A0ABD2R4I0</accession>
<feature type="compositionally biased region" description="Polar residues" evidence="1">
    <location>
        <begin position="109"/>
        <end position="120"/>
    </location>
</feature>
<name>A0ABD2R4I0_9SOLN</name>
<keyword evidence="2" id="KW-0732">Signal</keyword>
<feature type="compositionally biased region" description="Low complexity" evidence="1">
    <location>
        <begin position="75"/>
        <end position="98"/>
    </location>
</feature>
<feature type="non-terminal residue" evidence="3">
    <location>
        <position position="1"/>
    </location>
</feature>